<gene>
    <name evidence="10" type="ORF">CTOB1V02_LOCUS4472</name>
</gene>
<proteinExistence type="inferred from homology"/>
<feature type="domain" description="AMOP" evidence="9">
    <location>
        <begin position="267"/>
        <end position="432"/>
    </location>
</feature>
<dbReference type="InterPro" id="IPR018163">
    <property type="entry name" value="Thr/Ala-tRNA-synth_IIc_edit"/>
</dbReference>
<dbReference type="PANTHER" id="PTHR11451">
    <property type="entry name" value="THREONINE-TRNA LIGASE"/>
    <property type="match status" value="1"/>
</dbReference>
<evidence type="ECO:0000313" key="10">
    <source>
        <dbReference type="EMBL" id="CAD7226554.1"/>
    </source>
</evidence>
<dbReference type="PANTHER" id="PTHR11451:SF44">
    <property type="entry name" value="THREONINE--TRNA LIGASE, CHLOROPLASTIC_MITOCHONDRIAL 2"/>
    <property type="match status" value="1"/>
</dbReference>
<dbReference type="AlphaFoldDB" id="A0A7R8WA25"/>
<keyword evidence="2" id="KW-0648">Protein biosynthesis</keyword>
<evidence type="ECO:0000256" key="2">
    <source>
        <dbReference type="ARBA" id="ARBA00022917"/>
    </source>
</evidence>
<dbReference type="Pfam" id="PF02824">
    <property type="entry name" value="TGS"/>
    <property type="match status" value="1"/>
</dbReference>
<name>A0A7R8WA25_9CRUS</name>
<dbReference type="PROSITE" id="PS50856">
    <property type="entry name" value="AMOP"/>
    <property type="match status" value="1"/>
</dbReference>
<keyword evidence="3" id="KW-0689">Ribosomal protein</keyword>
<dbReference type="FunFam" id="3.30.980.10:FF:000006">
    <property type="entry name" value="39S ribosomal protein L39, mitochondrial"/>
    <property type="match status" value="1"/>
</dbReference>
<dbReference type="InterPro" id="IPR005533">
    <property type="entry name" value="AMOP_dom"/>
</dbReference>
<accession>A0A7R8WA25</accession>
<protein>
    <recommendedName>
        <fullName evidence="7">Large ribosomal subunit protein mL39</fullName>
    </recommendedName>
    <alternativeName>
        <fullName evidence="8">39S ribosomal protein L39, mitochondrial</fullName>
    </alternativeName>
</protein>
<keyword evidence="5" id="KW-0687">Ribonucleoprotein</keyword>
<dbReference type="InterPro" id="IPR012675">
    <property type="entry name" value="Beta-grasp_dom_sf"/>
</dbReference>
<evidence type="ECO:0000256" key="8">
    <source>
        <dbReference type="ARBA" id="ARBA00075914"/>
    </source>
</evidence>
<dbReference type="GO" id="GO:0000166">
    <property type="term" value="F:nucleotide binding"/>
    <property type="evidence" value="ECO:0007669"/>
    <property type="project" value="InterPro"/>
</dbReference>
<evidence type="ECO:0000256" key="6">
    <source>
        <dbReference type="ARBA" id="ARBA00061231"/>
    </source>
</evidence>
<evidence type="ECO:0000256" key="1">
    <source>
        <dbReference type="ARBA" id="ARBA00004173"/>
    </source>
</evidence>
<dbReference type="SUPFAM" id="SSF81271">
    <property type="entry name" value="TGS-like"/>
    <property type="match status" value="1"/>
</dbReference>
<dbReference type="SUPFAM" id="SSF53300">
    <property type="entry name" value="vWA-like"/>
    <property type="match status" value="1"/>
</dbReference>
<reference evidence="10" key="1">
    <citation type="submission" date="2020-11" db="EMBL/GenBank/DDBJ databases">
        <authorList>
            <person name="Tran Van P."/>
        </authorList>
    </citation>
    <scope>NUCLEOTIDE SEQUENCE</scope>
</reference>
<dbReference type="GO" id="GO:0004829">
    <property type="term" value="F:threonine-tRNA ligase activity"/>
    <property type="evidence" value="ECO:0007669"/>
    <property type="project" value="TreeGrafter"/>
</dbReference>
<dbReference type="Gene3D" id="3.30.980.10">
    <property type="entry name" value="Threonyl-trna Synthetase, Chain A, domain 2"/>
    <property type="match status" value="1"/>
</dbReference>
<keyword evidence="4" id="KW-0496">Mitochondrion</keyword>
<dbReference type="InterPro" id="IPR004095">
    <property type="entry name" value="TGS"/>
</dbReference>
<dbReference type="GO" id="GO:0005840">
    <property type="term" value="C:ribosome"/>
    <property type="evidence" value="ECO:0007669"/>
    <property type="project" value="UniProtKB-KW"/>
</dbReference>
<sequence length="874" mass="99187">MLLVGSIASFSATNSSAVQKATAKCEGSPDDLRLALVIEKSHYANLNKSRAITEFAVDLVTEILQKSPKAQIAVVHFAKSSQKSNFTSNLYELTRSLRESSNLTIPGEPKFPIEDLEKLFRREDPAPPMRSVLVLSYGKPSAGSMQHSHAFQKDRGVSVFALAIGSEFDIDIQSIATYPSPEFSEVVPSEELLPLWKWKVVDGLLDPAFKFFPHFSSRSGGFKVFVHVPWSCLIGNVQIRPSIDSQSHSPRNWNDLTYWSGLTETDYSETEKEYCETWYKNEPSSMDWYDEIRHVGCPPNGAMAALDGNFVFNPKCCDPALDPRCLNSSLQDSFPYWQCKDFYRFYVERVEHCILSVPKVPGGPRRQCCYRREGNTAGLNGDYVLVEEHPSVGGAHRSSKLLTRDSHYEQDFKPWVACCNKTALCHETYFVRRPAGAAKDYHRIDANFRNDVDGLLGQWNGNPDDDLQPNDATLPPIPSEMVKNLSLVHKEFGLSWNIHESESLFMYYTSNYSVINNLDYQPVFDVIDLSEQDPDLWNKTLELCAKRELLSSQKRWIAANSSTAPSVEEIQDYRCQLFEEELNRQKSLIGRIERIKVHYHGQPDDIDLLMNKGLSTPYDCARHISEMIMTRSALAEVDGELWDLNRPLVKDCHLRLLHFKDKEPFQVNKAFWRSCSFLLGSVLETAFKEQHFVELVSFPPPNLRSGSFVYDADLKISDWKPRKEELRILSAKMAKLAHASLDFDRLDISLDLALEMFQHNRYKREQVPHIAAASQQSVSRAVTVYRVGKFVDISRGPMISNTRYLGRVTIGAVHPLNNEGVYRVQGVALPTGLMLNHFAWGLLENRSKSLNPARTAFAPEALKSKVEDQSELNV</sequence>
<dbReference type="SUPFAM" id="SSF55186">
    <property type="entry name" value="ThrRS/AlaRS common domain"/>
    <property type="match status" value="1"/>
</dbReference>
<dbReference type="GO" id="GO:0006435">
    <property type="term" value="P:threonyl-tRNA aminoacylation"/>
    <property type="evidence" value="ECO:0007669"/>
    <property type="project" value="TreeGrafter"/>
</dbReference>
<evidence type="ECO:0000256" key="7">
    <source>
        <dbReference type="ARBA" id="ARBA00071662"/>
    </source>
</evidence>
<evidence type="ECO:0000259" key="9">
    <source>
        <dbReference type="PROSITE" id="PS50856"/>
    </source>
</evidence>
<evidence type="ECO:0000256" key="5">
    <source>
        <dbReference type="ARBA" id="ARBA00023274"/>
    </source>
</evidence>
<dbReference type="OrthoDB" id="5870821at2759"/>
<dbReference type="CDD" id="cd00198">
    <property type="entry name" value="vWFA"/>
    <property type="match status" value="1"/>
</dbReference>
<dbReference type="CDD" id="cd01667">
    <property type="entry name" value="TGS_ThrRS"/>
    <property type="match status" value="1"/>
</dbReference>
<dbReference type="Gene3D" id="3.40.50.410">
    <property type="entry name" value="von Willebrand factor, type A domain"/>
    <property type="match status" value="1"/>
</dbReference>
<dbReference type="Gene3D" id="3.10.20.30">
    <property type="match status" value="1"/>
</dbReference>
<evidence type="ECO:0000256" key="3">
    <source>
        <dbReference type="ARBA" id="ARBA00022980"/>
    </source>
</evidence>
<comment type="subcellular location">
    <subcellularLocation>
        <location evidence="1">Mitochondrion</location>
    </subcellularLocation>
</comment>
<dbReference type="InterPro" id="IPR012676">
    <property type="entry name" value="TGS-like"/>
</dbReference>
<comment type="similarity">
    <text evidence="6">Belongs to the mitochondrion-specific ribosomal protein mL39 family.</text>
</comment>
<dbReference type="GO" id="GO:1990904">
    <property type="term" value="C:ribonucleoprotein complex"/>
    <property type="evidence" value="ECO:0007669"/>
    <property type="project" value="UniProtKB-KW"/>
</dbReference>
<evidence type="ECO:0000256" key="4">
    <source>
        <dbReference type="ARBA" id="ARBA00023128"/>
    </source>
</evidence>
<organism evidence="10">
    <name type="scientific">Cyprideis torosa</name>
    <dbReference type="NCBI Taxonomy" id="163714"/>
    <lineage>
        <taxon>Eukaryota</taxon>
        <taxon>Metazoa</taxon>
        <taxon>Ecdysozoa</taxon>
        <taxon>Arthropoda</taxon>
        <taxon>Crustacea</taxon>
        <taxon>Oligostraca</taxon>
        <taxon>Ostracoda</taxon>
        <taxon>Podocopa</taxon>
        <taxon>Podocopida</taxon>
        <taxon>Cytherocopina</taxon>
        <taxon>Cytheroidea</taxon>
        <taxon>Cytherideidae</taxon>
        <taxon>Cyprideis</taxon>
    </lineage>
</organism>
<dbReference type="InterPro" id="IPR036465">
    <property type="entry name" value="vWFA_dom_sf"/>
</dbReference>
<dbReference type="EMBL" id="OB660861">
    <property type="protein sequence ID" value="CAD7226554.1"/>
    <property type="molecule type" value="Genomic_DNA"/>
</dbReference>
<dbReference type="GO" id="GO:0005739">
    <property type="term" value="C:mitochondrion"/>
    <property type="evidence" value="ECO:0007669"/>
    <property type="project" value="UniProtKB-SubCell"/>
</dbReference>